<dbReference type="PROSITE" id="PS50932">
    <property type="entry name" value="HTH_LACI_2"/>
    <property type="match status" value="1"/>
</dbReference>
<evidence type="ECO:0000256" key="1">
    <source>
        <dbReference type="ARBA" id="ARBA00023015"/>
    </source>
</evidence>
<dbReference type="SUPFAM" id="SSF47413">
    <property type="entry name" value="lambda repressor-like DNA-binding domains"/>
    <property type="match status" value="1"/>
</dbReference>
<dbReference type="CDD" id="cd06267">
    <property type="entry name" value="PBP1_LacI_sugar_binding-like"/>
    <property type="match status" value="1"/>
</dbReference>
<dbReference type="Pfam" id="PF13377">
    <property type="entry name" value="Peripla_BP_3"/>
    <property type="match status" value="1"/>
</dbReference>
<keyword evidence="3" id="KW-0804">Transcription</keyword>
<evidence type="ECO:0000256" key="3">
    <source>
        <dbReference type="ARBA" id="ARBA00023163"/>
    </source>
</evidence>
<dbReference type="Proteomes" id="UP000036520">
    <property type="component" value="Chromosome"/>
</dbReference>
<dbReference type="EMBL" id="CP012040">
    <property type="protein sequence ID" value="AKP53122.1"/>
    <property type="molecule type" value="Genomic_DNA"/>
</dbReference>
<dbReference type="STRING" id="320787.CA2015_3748"/>
<dbReference type="InterPro" id="IPR010982">
    <property type="entry name" value="Lambda_DNA-bd_dom_sf"/>
</dbReference>
<keyword evidence="2" id="KW-0238">DNA-binding</keyword>
<dbReference type="Gene3D" id="1.10.260.40">
    <property type="entry name" value="lambda repressor-like DNA-binding domains"/>
    <property type="match status" value="1"/>
</dbReference>
<accession>A0A0H4PXJ4</accession>
<dbReference type="PATRIC" id="fig|320787.5.peg.4105"/>
<dbReference type="CDD" id="cd01392">
    <property type="entry name" value="HTH_LacI"/>
    <property type="match status" value="1"/>
</dbReference>
<evidence type="ECO:0000313" key="6">
    <source>
        <dbReference type="Proteomes" id="UP000036520"/>
    </source>
</evidence>
<dbReference type="PANTHER" id="PTHR30146:SF109">
    <property type="entry name" value="HTH-TYPE TRANSCRIPTIONAL REGULATOR GALS"/>
    <property type="match status" value="1"/>
</dbReference>
<dbReference type="GO" id="GO:0000976">
    <property type="term" value="F:transcription cis-regulatory region binding"/>
    <property type="evidence" value="ECO:0007669"/>
    <property type="project" value="TreeGrafter"/>
</dbReference>
<dbReference type="Gene3D" id="3.40.50.2300">
    <property type="match status" value="2"/>
</dbReference>
<feature type="domain" description="HTH lacI-type" evidence="4">
    <location>
        <begin position="5"/>
        <end position="59"/>
    </location>
</feature>
<keyword evidence="1" id="KW-0805">Transcription regulation</keyword>
<dbReference type="InterPro" id="IPR000843">
    <property type="entry name" value="HTH_LacI"/>
</dbReference>
<dbReference type="RefSeq" id="WP_048643260.1">
    <property type="nucleotide sequence ID" value="NZ_CP012040.1"/>
</dbReference>
<name>A0A0H4PXJ4_9BACT</name>
<dbReference type="InterPro" id="IPR046335">
    <property type="entry name" value="LacI/GalR-like_sensor"/>
</dbReference>
<dbReference type="PANTHER" id="PTHR30146">
    <property type="entry name" value="LACI-RELATED TRANSCRIPTIONAL REPRESSOR"/>
    <property type="match status" value="1"/>
</dbReference>
<sequence length="337" mass="37451">MSKPITIKDIAEKLNVSIATVSRALRGSTEIKKETKMAVLEMAKEMDYHPNLLASSLSSKKSKIIGVVVPTINRYFWSNSISGIENIAYKEGYKVMIFQSGELFNKEVEIVETLANSRVDGIIIAFSKETKDFLHVQQVIERGIPVVMLERTCKNMKASKVSTDDKNGAYTITKHLIDKGRSNIAYICGPISLMVCRDRLTGYQEALKEAGIPFRKDYVVEVEDFRFEQAGQALEKLWNMTVKPDGILCFADILAIGTIHAAHHLGIKIPEQLSVAGFGDDETSRFISPAITTMAQPSFEMGELAAQIILEEIGLSGESCDIRTEIIKPEIIIREST</sequence>
<dbReference type="SUPFAM" id="SSF53822">
    <property type="entry name" value="Periplasmic binding protein-like I"/>
    <property type="match status" value="1"/>
</dbReference>
<gene>
    <name evidence="5" type="ORF">CA2015_3748</name>
</gene>
<proteinExistence type="predicted"/>
<evidence type="ECO:0000259" key="4">
    <source>
        <dbReference type="PROSITE" id="PS50932"/>
    </source>
</evidence>
<dbReference type="Pfam" id="PF00356">
    <property type="entry name" value="LacI"/>
    <property type="match status" value="1"/>
</dbReference>
<dbReference type="KEGG" id="camu:CA2015_3748"/>
<protein>
    <submittedName>
        <fullName evidence="5">Transcriptional regulator, LacI family</fullName>
    </submittedName>
</protein>
<dbReference type="OrthoDB" id="867148at2"/>
<dbReference type="GO" id="GO:0003700">
    <property type="term" value="F:DNA-binding transcription factor activity"/>
    <property type="evidence" value="ECO:0007669"/>
    <property type="project" value="TreeGrafter"/>
</dbReference>
<organism evidence="5 6">
    <name type="scientific">Cyclobacterium amurskyense</name>
    <dbReference type="NCBI Taxonomy" id="320787"/>
    <lineage>
        <taxon>Bacteria</taxon>
        <taxon>Pseudomonadati</taxon>
        <taxon>Bacteroidota</taxon>
        <taxon>Cytophagia</taxon>
        <taxon>Cytophagales</taxon>
        <taxon>Cyclobacteriaceae</taxon>
        <taxon>Cyclobacterium</taxon>
    </lineage>
</organism>
<dbReference type="SMART" id="SM00354">
    <property type="entry name" value="HTH_LACI"/>
    <property type="match status" value="1"/>
</dbReference>
<evidence type="ECO:0000313" key="5">
    <source>
        <dbReference type="EMBL" id="AKP53122.1"/>
    </source>
</evidence>
<reference evidence="5 6" key="1">
    <citation type="submission" date="2015-07" db="EMBL/GenBank/DDBJ databases">
        <authorList>
            <person name="Kim K.M."/>
        </authorList>
    </citation>
    <scope>NUCLEOTIDE SEQUENCE [LARGE SCALE GENOMIC DNA]</scope>
    <source>
        <strain evidence="5 6">KCTC 12363</strain>
    </source>
</reference>
<dbReference type="AlphaFoldDB" id="A0A0H4PXJ4"/>
<keyword evidence="6" id="KW-1185">Reference proteome</keyword>
<evidence type="ECO:0000256" key="2">
    <source>
        <dbReference type="ARBA" id="ARBA00023125"/>
    </source>
</evidence>
<dbReference type="InterPro" id="IPR028082">
    <property type="entry name" value="Peripla_BP_I"/>
</dbReference>